<dbReference type="EMBL" id="SZNQ01000001">
    <property type="protein sequence ID" value="TKS98706.1"/>
    <property type="molecule type" value="Genomic_DNA"/>
</dbReference>
<accession>A0A4U5WAI7</accession>
<protein>
    <submittedName>
        <fullName evidence="1">Uncharacterized protein</fullName>
    </submittedName>
</protein>
<gene>
    <name evidence="1" type="ORF">E4U91_00130</name>
</gene>
<name>A0A4U5WAI7_STRLS</name>
<organism evidence="1 2">
    <name type="scientific">Streptomyces lasalocidi</name>
    <name type="common">Streptomyces lasaliensis</name>
    <dbReference type="NCBI Taxonomy" id="324833"/>
    <lineage>
        <taxon>Bacteria</taxon>
        <taxon>Bacillati</taxon>
        <taxon>Actinomycetota</taxon>
        <taxon>Actinomycetes</taxon>
        <taxon>Kitasatosporales</taxon>
        <taxon>Streptomycetaceae</taxon>
        <taxon>Streptomyces</taxon>
    </lineage>
</organism>
<proteinExistence type="predicted"/>
<dbReference type="RefSeq" id="WP_137304616.1">
    <property type="nucleotide sequence ID" value="NZ_SZNQ01000001.1"/>
</dbReference>
<dbReference type="Proteomes" id="UP000305929">
    <property type="component" value="Unassembled WGS sequence"/>
</dbReference>
<comment type="caution">
    <text evidence="1">The sequence shown here is derived from an EMBL/GenBank/DDBJ whole genome shotgun (WGS) entry which is preliminary data.</text>
</comment>
<reference evidence="1 2" key="1">
    <citation type="submission" date="2019-04" db="EMBL/GenBank/DDBJ databases">
        <title>Streptomyces lasaliensis sp. nov., an Actinomycete isolated from soil which produces the polyether antibiotic lasalocid.</title>
        <authorList>
            <person name="Erwin G."/>
            <person name="Haber C."/>
        </authorList>
    </citation>
    <scope>NUCLEOTIDE SEQUENCE [LARGE SCALE GENOMIC DNA]</scope>
    <source>
        <strain evidence="1 2">X-537</strain>
    </source>
</reference>
<keyword evidence="2" id="KW-1185">Reference proteome</keyword>
<sequence length="156" mass="17533">MDWAPLVSTTLGAVIGIASTLATDQVRTRRGRQDNDQAARRQLYGDYLAALARTRDQLRMAARPAGLPAAERARRAAEAFHEGNAYELRYQIAVVAPQTVVEASTAAFRALRDLRDRVEDGAHHTSPDYVQARDRWESLLTELRKAMRRDLGREVF</sequence>
<dbReference type="OrthoDB" id="4289123at2"/>
<evidence type="ECO:0000313" key="2">
    <source>
        <dbReference type="Proteomes" id="UP000305929"/>
    </source>
</evidence>
<dbReference type="AlphaFoldDB" id="A0A4U5WAI7"/>
<evidence type="ECO:0000313" key="1">
    <source>
        <dbReference type="EMBL" id="TKS98706.1"/>
    </source>
</evidence>